<comment type="caution">
    <text evidence="2">The sequence shown here is derived from an EMBL/GenBank/DDBJ whole genome shotgun (WGS) entry which is preliminary data.</text>
</comment>
<dbReference type="AlphaFoldDB" id="A0A8E1R062"/>
<accession>A0A8E1R062</accession>
<dbReference type="EMBL" id="LFQU01000001">
    <property type="protein sequence ID" value="KOO69857.1"/>
    <property type="molecule type" value="Genomic_DNA"/>
</dbReference>
<dbReference type="PROSITE" id="PS51257">
    <property type="entry name" value="PROKAR_LIPOPROTEIN"/>
    <property type="match status" value="1"/>
</dbReference>
<protein>
    <recommendedName>
        <fullName evidence="4">Lipoprotein</fullName>
    </recommendedName>
</protein>
<proteinExistence type="predicted"/>
<evidence type="ECO:0008006" key="4">
    <source>
        <dbReference type="Google" id="ProtNLM"/>
    </source>
</evidence>
<organism evidence="2 3">
    <name type="scientific">Xylanibacter rarus</name>
    <dbReference type="NCBI Taxonomy" id="1676614"/>
    <lineage>
        <taxon>Bacteria</taxon>
        <taxon>Pseudomonadati</taxon>
        <taxon>Bacteroidota</taxon>
        <taxon>Bacteroidia</taxon>
        <taxon>Bacteroidales</taxon>
        <taxon>Prevotellaceae</taxon>
        <taxon>Xylanibacter</taxon>
    </lineage>
</organism>
<dbReference type="RefSeq" id="WP_053397486.1">
    <property type="nucleotide sequence ID" value="NZ_LFQU01000001.1"/>
</dbReference>
<feature type="signal peptide" evidence="1">
    <location>
        <begin position="1"/>
        <end position="27"/>
    </location>
</feature>
<gene>
    <name evidence="2" type="ORF">ACU52_01610</name>
</gene>
<sequence length="558" mass="59036">MKKFYNRNFAYGAAALLIGAVSFTACSSEDELSNTNPTYDGESVKTQFAINIPAAAKTRMTGEYTQQDGNFLGMKDIKLIPFASMPASGTESNLGSVITLGNISDNLSATSNAKVYNDVAIPVGTGAVILYGQANKEAGTNFDKGAVTMPSDYSVLSNIKFSPVNITTNETDAKATALAAWMTSVANAEGWDAAGEGTLKDLRDEFLKTTVGSSNSVLCLMQYLYNALAKEDGAEATAIKAAIKAGNGVVESDGKLSYGEGSSLAGYPENINLPDGAAQVVWNSTKFDVVAASGNTGINVASLDSYVYPAALCYYVNSNVKTADTEVDMDAASDWTAIVGSMTGSSVAPTTRSIAIEQPINYGVGRLSTQVKFGAQRVPDSKDDGHNSSVVEIPGEGFKITGILIGGQGEVGWNYIPTATGSKTIYDKSMTEGMCAKYSSDFTGAITNYTLAFETESNKDVNVAIELVNGDKDFYGKDGMIIPAGGKFYLVGQLKSSAATETGEKIFKQDYNTIAKFNITNLKSAYNGLPDLRTPSLQLGMSVDLNWEEGHTFDVDIQ</sequence>
<reference evidence="2 3" key="1">
    <citation type="submission" date="2015-06" db="EMBL/GenBank/DDBJ databases">
        <title>Prevotella sp. 109, sp. nov., a novel member of the family Prevotellaceae isolated from human faeces.</title>
        <authorList>
            <person name="Shkoporov A.N."/>
            <person name="Chaplin A.V."/>
            <person name="Kafarskaia L.I."/>
            <person name="Efimov B.A."/>
        </authorList>
    </citation>
    <scope>NUCLEOTIDE SEQUENCE [LARGE SCALE GENOMIC DNA]</scope>
    <source>
        <strain evidence="2 3">109</strain>
    </source>
</reference>
<keyword evidence="3" id="KW-1185">Reference proteome</keyword>
<feature type="chain" id="PRO_5034285393" description="Lipoprotein" evidence="1">
    <location>
        <begin position="28"/>
        <end position="558"/>
    </location>
</feature>
<evidence type="ECO:0000256" key="1">
    <source>
        <dbReference type="SAM" id="SignalP"/>
    </source>
</evidence>
<dbReference type="OrthoDB" id="1071682at2"/>
<evidence type="ECO:0000313" key="2">
    <source>
        <dbReference type="EMBL" id="KOO69857.1"/>
    </source>
</evidence>
<keyword evidence="1" id="KW-0732">Signal</keyword>
<evidence type="ECO:0000313" key="3">
    <source>
        <dbReference type="Proteomes" id="UP000036951"/>
    </source>
</evidence>
<name>A0A8E1R062_9BACT</name>
<dbReference type="Proteomes" id="UP000036951">
    <property type="component" value="Unassembled WGS sequence"/>
</dbReference>